<name>A0A023FDP4_AMBCJ</name>
<feature type="signal peptide" evidence="1">
    <location>
        <begin position="1"/>
        <end position="19"/>
    </location>
</feature>
<keyword evidence="1" id="KW-0732">Signal</keyword>
<accession>A0A023FDP4</accession>
<reference evidence="2" key="1">
    <citation type="submission" date="2014-03" db="EMBL/GenBank/DDBJ databases">
        <title>The sialotranscriptome of Amblyomma triste, Amblyomma parvum and Amblyomma cajennense ticks, uncovered by 454-based RNA-seq.</title>
        <authorList>
            <person name="Garcia G.R."/>
            <person name="Gardinassi L.G."/>
            <person name="Ribeiro J.M."/>
            <person name="Anatriello E."/>
            <person name="Ferreira B.R."/>
            <person name="Moreira H.N."/>
            <person name="Mafra C."/>
            <person name="Olegario M.M."/>
            <person name="Szabo P.J."/>
            <person name="Miranda-Santos I.K."/>
            <person name="Maruyama S.R."/>
        </authorList>
    </citation>
    <scope>NUCLEOTIDE SEQUENCE</scope>
    <source>
        <strain evidence="2">Uberlandia</strain>
        <tissue evidence="2">Salivary glands</tissue>
    </source>
</reference>
<dbReference type="AlphaFoldDB" id="A0A023FDP4"/>
<evidence type="ECO:0000313" key="2">
    <source>
        <dbReference type="EMBL" id="JAC18884.1"/>
    </source>
</evidence>
<evidence type="ECO:0000256" key="1">
    <source>
        <dbReference type="SAM" id="SignalP"/>
    </source>
</evidence>
<protein>
    <submittedName>
        <fullName evidence="2">Putative secreted protein</fullName>
    </submittedName>
</protein>
<sequence length="98" mass="11194">MLCLVLFVSLLVMTTDTNAKRITHNGLYNSQIRIDHTIKKVCDDIKSLTGQQAPLSEQSSRETKSPEWLELVVPQYPTYFMLLQCSACLMYMYTLSGK</sequence>
<feature type="chain" id="PRO_5001514884" evidence="1">
    <location>
        <begin position="20"/>
        <end position="98"/>
    </location>
</feature>
<proteinExistence type="evidence at transcript level"/>
<organism evidence="2">
    <name type="scientific">Amblyomma cajennense</name>
    <name type="common">Cayenne tick</name>
    <name type="synonym">Acarus cajennensis</name>
    <dbReference type="NCBI Taxonomy" id="34607"/>
    <lineage>
        <taxon>Eukaryota</taxon>
        <taxon>Metazoa</taxon>
        <taxon>Ecdysozoa</taxon>
        <taxon>Arthropoda</taxon>
        <taxon>Chelicerata</taxon>
        <taxon>Arachnida</taxon>
        <taxon>Acari</taxon>
        <taxon>Parasitiformes</taxon>
        <taxon>Ixodida</taxon>
        <taxon>Ixodoidea</taxon>
        <taxon>Ixodidae</taxon>
        <taxon>Amblyomminae</taxon>
        <taxon>Amblyomma</taxon>
    </lineage>
</organism>
<dbReference type="EMBL" id="GBBK01005598">
    <property type="protein sequence ID" value="JAC18884.1"/>
    <property type="molecule type" value="mRNA"/>
</dbReference>